<organism evidence="1">
    <name type="scientific">Sylvanvirus sp</name>
    <dbReference type="NCBI Taxonomy" id="2487774"/>
    <lineage>
        <taxon>Viruses</taxon>
    </lineage>
</organism>
<gene>
    <name evidence="1" type="ORF">Sylvanvirus1_41</name>
</gene>
<accession>A0A3G5AGW3</accession>
<proteinExistence type="predicted"/>
<evidence type="ECO:0000313" key="1">
    <source>
        <dbReference type="EMBL" id="AYV86445.1"/>
    </source>
</evidence>
<name>A0A3G5AGW3_9VIRU</name>
<protein>
    <submittedName>
        <fullName evidence="1">Uncharacterized protein</fullName>
    </submittedName>
</protein>
<dbReference type="EMBL" id="MK072507">
    <property type="protein sequence ID" value="AYV86445.1"/>
    <property type="molecule type" value="Genomic_DNA"/>
</dbReference>
<reference evidence="1" key="1">
    <citation type="submission" date="2018-10" db="EMBL/GenBank/DDBJ databases">
        <title>Hidden diversity of soil giant viruses.</title>
        <authorList>
            <person name="Schulz F."/>
            <person name="Alteio L."/>
            <person name="Goudeau D."/>
            <person name="Ryan E.M."/>
            <person name="Malmstrom R.R."/>
            <person name="Blanchard J."/>
            <person name="Woyke T."/>
        </authorList>
    </citation>
    <scope>NUCLEOTIDE SEQUENCE</scope>
    <source>
        <strain evidence="1">SYV1</strain>
    </source>
</reference>
<sequence>MSSSDDIKYPLIENSIMTLLPSPNNCEDKQEPQKEEMFEEMYDRAYKEFIKPCVTLISEGKPWNCWSLRDFSKYYSMIHSFSLWKITHESFEGEYDQFVLEALFALCEEFMNVMSDILRPCIIDQSEYEHDSNISRIKIWNQEWKKFQQFVIFGNKCLSQLFLSCQSRCGFNKVKFIERFPYFKVYCEDEHLFLMKNDSFNKCAYHSFKKLILEDHEAWLSKELPELHFPEVDMLILETKYVTSALEAVGCLTDKMVKKLNL</sequence>